<dbReference type="Proteomes" id="UP001377168">
    <property type="component" value="Unassembled WGS sequence"/>
</dbReference>
<organism evidence="1 2">
    <name type="scientific">Streptomyces achmelvichensis</name>
    <dbReference type="NCBI Taxonomy" id="3134111"/>
    <lineage>
        <taxon>Bacteria</taxon>
        <taxon>Bacillati</taxon>
        <taxon>Actinomycetota</taxon>
        <taxon>Actinomycetes</taxon>
        <taxon>Kitasatosporales</taxon>
        <taxon>Streptomycetaceae</taxon>
        <taxon>Streptomyces</taxon>
    </lineage>
</organism>
<gene>
    <name evidence="1" type="ORF">WKI67_42290</name>
</gene>
<dbReference type="EMBL" id="JBBKAJ010000034">
    <property type="protein sequence ID" value="MEJ8639942.1"/>
    <property type="molecule type" value="Genomic_DNA"/>
</dbReference>
<protein>
    <submittedName>
        <fullName evidence="1">Uncharacterized protein</fullName>
    </submittedName>
</protein>
<reference evidence="1" key="1">
    <citation type="submission" date="2024-03" db="EMBL/GenBank/DDBJ databases">
        <title>Novel Streptomyces species of biotechnological and ecological value are a feature of Machair soil.</title>
        <authorList>
            <person name="Prole J.R."/>
            <person name="Goodfellow M."/>
            <person name="Allenby N."/>
            <person name="Ward A.C."/>
        </authorList>
    </citation>
    <scope>NUCLEOTIDE SEQUENCE</scope>
    <source>
        <strain evidence="1">MS2.AVA.5</strain>
    </source>
</reference>
<comment type="caution">
    <text evidence="1">The sequence shown here is derived from an EMBL/GenBank/DDBJ whole genome shotgun (WGS) entry which is preliminary data.</text>
</comment>
<evidence type="ECO:0000313" key="1">
    <source>
        <dbReference type="EMBL" id="MEJ8639942.1"/>
    </source>
</evidence>
<evidence type="ECO:0000313" key="2">
    <source>
        <dbReference type="Proteomes" id="UP001377168"/>
    </source>
</evidence>
<accession>A0ACC6Q9Z9</accession>
<keyword evidence="2" id="KW-1185">Reference proteome</keyword>
<sequence>MARTFHDRPAHLQYEERPWLTPFLKDGSRTWLQRAAHKRDRAALKQALRTSGEPPHRLGRALRQPRRNGPAHRRGRFAFCQQRGMSGGQIRKNPADDRGGGAHSMWQESAASVPVLPLGSPRAGEPCTADERSRGRKPGPADEAPT</sequence>
<name>A0ACC6Q9Z9_9ACTN</name>
<proteinExistence type="predicted"/>